<gene>
    <name evidence="1" type="ORF">BCR42DRAFT_447160</name>
</gene>
<organism evidence="1 2">
    <name type="scientific">Absidia repens</name>
    <dbReference type="NCBI Taxonomy" id="90262"/>
    <lineage>
        <taxon>Eukaryota</taxon>
        <taxon>Fungi</taxon>
        <taxon>Fungi incertae sedis</taxon>
        <taxon>Mucoromycota</taxon>
        <taxon>Mucoromycotina</taxon>
        <taxon>Mucoromycetes</taxon>
        <taxon>Mucorales</taxon>
        <taxon>Cunninghamellaceae</taxon>
        <taxon>Absidia</taxon>
    </lineage>
</organism>
<evidence type="ECO:0000313" key="2">
    <source>
        <dbReference type="Proteomes" id="UP000193560"/>
    </source>
</evidence>
<sequence>MVYRTLIQNLYTFQHQIECDVYWDSLAAANVTVCIPDPRHLQRKQLLYRQKRHRNTGEENVILGSIHCYDALSLDLISKLAKESTTQFSSTQSSNSITPSRNLWWRLLVHGCHLATTESFTEISPVNKKARLSRPPPTIILHFNLDTNYILHSWQRINMIGYRFSWRVAVKEDMMAFASVYFSVLGGAYSSLGKSNQKYAFKAGALAKRQIKLARWHQDAELECKCWLYYAEDMVMQGRFKKAARILGKQRLVADRLQNNMLMTMCDFVFLKLKTATTTTTTTAPTATTSPLNGTHIY</sequence>
<reference evidence="1 2" key="1">
    <citation type="submission" date="2016-07" db="EMBL/GenBank/DDBJ databases">
        <title>Pervasive Adenine N6-methylation of Active Genes in Fungi.</title>
        <authorList>
            <consortium name="DOE Joint Genome Institute"/>
            <person name="Mondo S.J."/>
            <person name="Dannebaum R.O."/>
            <person name="Kuo R.C."/>
            <person name="Labutti K."/>
            <person name="Haridas S."/>
            <person name="Kuo A."/>
            <person name="Salamov A."/>
            <person name="Ahrendt S.R."/>
            <person name="Lipzen A."/>
            <person name="Sullivan W."/>
            <person name="Andreopoulos W.B."/>
            <person name="Clum A."/>
            <person name="Lindquist E."/>
            <person name="Daum C."/>
            <person name="Ramamoorthy G.K."/>
            <person name="Gryganskyi A."/>
            <person name="Culley D."/>
            <person name="Magnuson J.K."/>
            <person name="James T.Y."/>
            <person name="O'Malley M.A."/>
            <person name="Stajich J.E."/>
            <person name="Spatafora J.W."/>
            <person name="Visel A."/>
            <person name="Grigoriev I.V."/>
        </authorList>
    </citation>
    <scope>NUCLEOTIDE SEQUENCE [LARGE SCALE GENOMIC DNA]</scope>
    <source>
        <strain evidence="1 2">NRRL 1336</strain>
    </source>
</reference>
<keyword evidence="2" id="KW-1185">Reference proteome</keyword>
<dbReference type="OrthoDB" id="121932at2759"/>
<dbReference type="InterPro" id="IPR032072">
    <property type="entry name" value="DUF4807"/>
</dbReference>
<dbReference type="STRING" id="90262.A0A1X2IWR3"/>
<accession>A0A1X2IWR3</accession>
<comment type="caution">
    <text evidence="1">The sequence shown here is derived from an EMBL/GenBank/DDBJ whole genome shotgun (WGS) entry which is preliminary data.</text>
</comment>
<evidence type="ECO:0000313" key="1">
    <source>
        <dbReference type="EMBL" id="ORZ23473.1"/>
    </source>
</evidence>
<name>A0A1X2IWR3_9FUNG</name>
<proteinExistence type="predicted"/>
<dbReference type="PANTHER" id="PTHR36693:SF1">
    <property type="entry name" value="GH02722P"/>
    <property type="match status" value="1"/>
</dbReference>
<protein>
    <submittedName>
        <fullName evidence="1">Uncharacterized protein</fullName>
    </submittedName>
</protein>
<dbReference type="Proteomes" id="UP000193560">
    <property type="component" value="Unassembled WGS sequence"/>
</dbReference>
<dbReference type="PANTHER" id="PTHR36693">
    <property type="entry name" value="GH02722P"/>
    <property type="match status" value="1"/>
</dbReference>
<dbReference type="Pfam" id="PF16065">
    <property type="entry name" value="DUF4807"/>
    <property type="match status" value="1"/>
</dbReference>
<dbReference type="AlphaFoldDB" id="A0A1X2IWR3"/>
<dbReference type="EMBL" id="MCGE01000003">
    <property type="protein sequence ID" value="ORZ23473.1"/>
    <property type="molecule type" value="Genomic_DNA"/>
</dbReference>